<dbReference type="InterPro" id="IPR027463">
    <property type="entry name" value="AcrB_DN_DC_subdom"/>
</dbReference>
<dbReference type="OrthoDB" id="5287122at2"/>
<dbReference type="Gene3D" id="3.30.2090.10">
    <property type="entry name" value="Multidrug efflux transporter AcrB TolC docking domain, DN and DC subdomains"/>
    <property type="match status" value="2"/>
</dbReference>
<dbReference type="PRINTS" id="PR00702">
    <property type="entry name" value="ACRIFLAVINRP"/>
</dbReference>
<evidence type="ECO:0000256" key="1">
    <source>
        <dbReference type="SAM" id="Phobius"/>
    </source>
</evidence>
<feature type="transmembrane region" description="Helical" evidence="1">
    <location>
        <begin position="449"/>
        <end position="468"/>
    </location>
</feature>
<sequence length="1069" mass="116849">MSDGSNNFPGNGSDAQLHTGVIAWFARNPVAANLLMLTVIALGLFAVGQLRKETFPSIEPDRVTVSVAYDSGDAKQNEEGIAMKVEEALETVPGIKRITSTSTANSTNVVIERMTDYDLDLLLTDIKNKVDAIYNFPVDAEKPVIDKARRSDHAIYVQLSGDVDRAVLQSLAERLKVELLAKPAVRDLSILAKARPMMSIEINEARLQALGLTLADVADAVNAESITNIAGSLRTGDKTIRLKADNQAYHTQDFADLIVKATTDGSLIRLGDVAIIHDGFEDDPQVFSRFNGKPGVAIDIVMDENSDITEVVEQAESVVSSWKTSTRLPTGVEITTWHDSSETIKQRLSLMMENAFTGIVLVFLLLAIFLNLRVAFWVAAGLPFIVFGTLFFMTGNFADLTINNLTTFGFIMALGIVVDDAVVIGESIYDTRSRYGDTLENTIRGAQKVAVPTIFGVLTTVVAFGAMANVDGRLGKIFSFFGIVVTICLLLSMVESKLILPAHLAHLNTRKKPADASGKGFWLGRMWANVQHKADAGLNWFNQVVYRQAIARAIHYRYAVLLGFATVFVLVMGMPLTGAVRVSFFPDIPGDIVGAQVTMRSDSSYGQTSNNLLRLEQTAMEADASLMQKHQQTGSSILSLQVTVDADKSGRVLIELDQGKPYSSGEFEALWQKLTGQPEGTQALLFYSKFRLSDDFKVELKAWDLESLEAAGAAFKTALEQQAGVSGINDNLDTGQAQLQFRLTPEGRALGMDTASLSQQVLRTFGGAIVQRYQRDKDEIRVRVRYPETDRQTLGDVMQSRIRTPDGMVVPLSSVATIDTAYQQEEITRIDGQRAIYLSAVVDKNQIAANELVNQLQRDLVPQLQRQYPDLAIHFAGEAEEQQETTSSIEHMFLIALLMIYVLLAIPLRSYLQPLVIMSVIPFGIVGAVLGHWINNLPLGVLSLNGILALSGVVVNDSLLLVSRFNDERQEHGLSYTQAIVEACTSRLRAVLLTSVTTFAGLAPLLSETSRQAQFLKPAAASLAYGILFATVITLVLIPVLLVVQRDFGRILQRVKGQITGNNAPALTD</sequence>
<keyword evidence="1" id="KW-1133">Transmembrane helix</keyword>
<feature type="transmembrane region" description="Helical" evidence="1">
    <location>
        <begin position="940"/>
        <end position="962"/>
    </location>
</feature>
<proteinExistence type="predicted"/>
<dbReference type="AlphaFoldDB" id="A0A5S9NYR8"/>
<dbReference type="Gene3D" id="3.30.70.1430">
    <property type="entry name" value="Multidrug efflux transporter AcrB pore domain"/>
    <property type="match status" value="2"/>
</dbReference>
<protein>
    <submittedName>
        <fullName evidence="2">Antibiotic efflux pump membrane transporter ArpB</fullName>
    </submittedName>
</protein>
<dbReference type="Gene3D" id="3.30.70.1440">
    <property type="entry name" value="Multidrug efflux transporter AcrB pore domain"/>
    <property type="match status" value="1"/>
</dbReference>
<dbReference type="GO" id="GO:0042910">
    <property type="term" value="F:xenobiotic transmembrane transporter activity"/>
    <property type="evidence" value="ECO:0007669"/>
    <property type="project" value="TreeGrafter"/>
</dbReference>
<dbReference type="SUPFAM" id="SSF82693">
    <property type="entry name" value="Multidrug efflux transporter AcrB pore domain, PN1, PN2, PC1 and PC2 subdomains"/>
    <property type="match status" value="2"/>
</dbReference>
<feature type="transmembrane region" description="Helical" evidence="1">
    <location>
        <begin position="990"/>
        <end position="1007"/>
    </location>
</feature>
<feature type="transmembrane region" description="Helical" evidence="1">
    <location>
        <begin position="408"/>
        <end position="429"/>
    </location>
</feature>
<dbReference type="EMBL" id="CACSII010000004">
    <property type="protein sequence ID" value="CAA0095997.1"/>
    <property type="molecule type" value="Genomic_DNA"/>
</dbReference>
<dbReference type="SUPFAM" id="SSF82866">
    <property type="entry name" value="Multidrug efflux transporter AcrB transmembrane domain"/>
    <property type="match status" value="2"/>
</dbReference>
<dbReference type="GO" id="GO:0005886">
    <property type="term" value="C:plasma membrane"/>
    <property type="evidence" value="ECO:0007669"/>
    <property type="project" value="TreeGrafter"/>
</dbReference>
<keyword evidence="1" id="KW-0812">Transmembrane</keyword>
<dbReference type="Pfam" id="PF00873">
    <property type="entry name" value="ACR_tran"/>
    <property type="match status" value="1"/>
</dbReference>
<dbReference type="PANTHER" id="PTHR32063">
    <property type="match status" value="1"/>
</dbReference>
<feature type="transmembrane region" description="Helical" evidence="1">
    <location>
        <begin position="474"/>
        <end position="494"/>
    </location>
</feature>
<organism evidence="2 3">
    <name type="scientific">BD1-7 clade bacterium</name>
    <dbReference type="NCBI Taxonomy" id="2029982"/>
    <lineage>
        <taxon>Bacteria</taxon>
        <taxon>Pseudomonadati</taxon>
        <taxon>Pseudomonadota</taxon>
        <taxon>Gammaproteobacteria</taxon>
        <taxon>Cellvibrionales</taxon>
        <taxon>Spongiibacteraceae</taxon>
        <taxon>BD1-7 clade</taxon>
    </lineage>
</organism>
<dbReference type="Gene3D" id="3.30.70.1320">
    <property type="entry name" value="Multidrug efflux transporter AcrB pore domain like"/>
    <property type="match status" value="1"/>
</dbReference>
<name>A0A5S9NYR8_9GAMM</name>
<feature type="transmembrane region" description="Helical" evidence="1">
    <location>
        <begin position="355"/>
        <end position="388"/>
    </location>
</feature>
<dbReference type="Proteomes" id="UP000434580">
    <property type="component" value="Unassembled WGS sequence"/>
</dbReference>
<evidence type="ECO:0000313" key="2">
    <source>
        <dbReference type="EMBL" id="CAA0095997.1"/>
    </source>
</evidence>
<feature type="transmembrane region" description="Helical" evidence="1">
    <location>
        <begin position="556"/>
        <end position="576"/>
    </location>
</feature>
<dbReference type="InterPro" id="IPR001036">
    <property type="entry name" value="Acrflvin-R"/>
</dbReference>
<feature type="transmembrane region" description="Helical" evidence="1">
    <location>
        <begin position="1019"/>
        <end position="1044"/>
    </location>
</feature>
<evidence type="ECO:0000313" key="3">
    <source>
        <dbReference type="Proteomes" id="UP000434580"/>
    </source>
</evidence>
<reference evidence="2 3" key="1">
    <citation type="submission" date="2019-11" db="EMBL/GenBank/DDBJ databases">
        <authorList>
            <person name="Holert J."/>
        </authorList>
    </citation>
    <scope>NUCLEOTIDE SEQUENCE [LARGE SCALE GENOMIC DNA]</scope>
    <source>
        <strain evidence="2">BC5_2</strain>
    </source>
</reference>
<keyword evidence="1" id="KW-0472">Membrane</keyword>
<dbReference type="Gene3D" id="1.20.1640.10">
    <property type="entry name" value="Multidrug efflux transporter AcrB transmembrane domain"/>
    <property type="match status" value="2"/>
</dbReference>
<dbReference type="SUPFAM" id="SSF82714">
    <property type="entry name" value="Multidrug efflux transporter AcrB TolC docking domain, DN and DC subdomains"/>
    <property type="match status" value="2"/>
</dbReference>
<accession>A0A5S9NYR8</accession>
<feature type="transmembrane region" description="Helical" evidence="1">
    <location>
        <begin position="915"/>
        <end position="934"/>
    </location>
</feature>
<feature type="transmembrane region" description="Helical" evidence="1">
    <location>
        <begin position="891"/>
        <end position="908"/>
    </location>
</feature>
<dbReference type="PANTHER" id="PTHR32063:SF33">
    <property type="entry name" value="RND SUPERFAMILY EFFLUX PUMP PERMEASE COMPONENT"/>
    <property type="match status" value="1"/>
</dbReference>
<gene>
    <name evidence="2" type="primary">arpB</name>
    <name evidence="2" type="ORF">DPBNPPHM_03364</name>
</gene>